<name>A0A811UWE0_CERCA</name>
<dbReference type="Proteomes" id="UP000606786">
    <property type="component" value="Unassembled WGS sequence"/>
</dbReference>
<feature type="region of interest" description="Disordered" evidence="1">
    <location>
        <begin position="16"/>
        <end position="55"/>
    </location>
</feature>
<feature type="compositionally biased region" description="Polar residues" evidence="1">
    <location>
        <begin position="44"/>
        <end position="53"/>
    </location>
</feature>
<feature type="compositionally biased region" description="Low complexity" evidence="1">
    <location>
        <begin position="18"/>
        <end position="27"/>
    </location>
</feature>
<accession>A0A811UWE0</accession>
<keyword evidence="3" id="KW-1185">Reference proteome</keyword>
<dbReference type="AlphaFoldDB" id="A0A811UWE0"/>
<sequence>MSLSREQILEIVNETKNKNQNINKPIPMEIDNGSSFYRQRDKFQTSVSPQQPHAPQELFKYTSQPQNPQSSNPAVAYKRNNDRVLSDRSPFHKIQKVNFMPEVEVFPNDQEYESFSEDYNQYIGDHYNCNEVDVTPLDNGDEVNYLN</sequence>
<dbReference type="EMBL" id="CAJHJT010000023">
    <property type="protein sequence ID" value="CAD7001986.1"/>
    <property type="molecule type" value="Genomic_DNA"/>
</dbReference>
<gene>
    <name evidence="2" type="ORF">CCAP1982_LOCUS10473</name>
</gene>
<evidence type="ECO:0000313" key="2">
    <source>
        <dbReference type="EMBL" id="CAD7001986.1"/>
    </source>
</evidence>
<comment type="caution">
    <text evidence="2">The sequence shown here is derived from an EMBL/GenBank/DDBJ whole genome shotgun (WGS) entry which is preliminary data.</text>
</comment>
<proteinExistence type="predicted"/>
<protein>
    <submittedName>
        <fullName evidence="2">(Mediterranean fruit fly) hypothetical protein</fullName>
    </submittedName>
</protein>
<evidence type="ECO:0000313" key="3">
    <source>
        <dbReference type="Proteomes" id="UP000606786"/>
    </source>
</evidence>
<evidence type="ECO:0000256" key="1">
    <source>
        <dbReference type="SAM" id="MobiDB-lite"/>
    </source>
</evidence>
<reference evidence="2" key="1">
    <citation type="submission" date="2020-11" db="EMBL/GenBank/DDBJ databases">
        <authorList>
            <person name="Whitehead M."/>
        </authorList>
    </citation>
    <scope>NUCLEOTIDE SEQUENCE</scope>
    <source>
        <strain evidence="2">EGII</strain>
    </source>
</reference>
<organism evidence="2 3">
    <name type="scientific">Ceratitis capitata</name>
    <name type="common">Mediterranean fruit fly</name>
    <name type="synonym">Tephritis capitata</name>
    <dbReference type="NCBI Taxonomy" id="7213"/>
    <lineage>
        <taxon>Eukaryota</taxon>
        <taxon>Metazoa</taxon>
        <taxon>Ecdysozoa</taxon>
        <taxon>Arthropoda</taxon>
        <taxon>Hexapoda</taxon>
        <taxon>Insecta</taxon>
        <taxon>Pterygota</taxon>
        <taxon>Neoptera</taxon>
        <taxon>Endopterygota</taxon>
        <taxon>Diptera</taxon>
        <taxon>Brachycera</taxon>
        <taxon>Muscomorpha</taxon>
        <taxon>Tephritoidea</taxon>
        <taxon>Tephritidae</taxon>
        <taxon>Ceratitis</taxon>
        <taxon>Ceratitis</taxon>
    </lineage>
</organism>